<dbReference type="OrthoDB" id="6528944at2759"/>
<dbReference type="Proteomes" id="UP000194236">
    <property type="component" value="Unassembled WGS sequence"/>
</dbReference>
<keyword evidence="1" id="KW-0812">Transmembrane</keyword>
<keyword evidence="3" id="KW-1185">Reference proteome</keyword>
<name>A0A1Y3B4Z0_EURMA</name>
<gene>
    <name evidence="2" type="ORF">BLA29_005222</name>
</gene>
<accession>A0A1Y3B4Z0</accession>
<protein>
    <submittedName>
        <fullName evidence="2">Uncharacterized protein</fullName>
    </submittedName>
</protein>
<evidence type="ECO:0000256" key="1">
    <source>
        <dbReference type="SAM" id="Phobius"/>
    </source>
</evidence>
<keyword evidence="1" id="KW-0472">Membrane</keyword>
<comment type="caution">
    <text evidence="2">The sequence shown here is derived from an EMBL/GenBank/DDBJ whole genome shotgun (WGS) entry which is preliminary data.</text>
</comment>
<proteinExistence type="predicted"/>
<keyword evidence="1" id="KW-1133">Transmembrane helix</keyword>
<sequence>MLQLSRQTALLHRAKLNLVPIIQSIQIIGRPPNNSECILTKTLRLKLKYDDLFNRLTNGRKYGPYVSTLGVVTNMFIFNLAITYIGMFLFVSSHIDLYL</sequence>
<feature type="transmembrane region" description="Helical" evidence="1">
    <location>
        <begin position="65"/>
        <end position="91"/>
    </location>
</feature>
<evidence type="ECO:0000313" key="2">
    <source>
        <dbReference type="EMBL" id="OTF74345.1"/>
    </source>
</evidence>
<reference evidence="2 3" key="1">
    <citation type="submission" date="2017-03" db="EMBL/GenBank/DDBJ databases">
        <title>Genome Survey of Euroglyphus maynei.</title>
        <authorList>
            <person name="Arlian L.G."/>
            <person name="Morgan M.S."/>
            <person name="Rider S.D."/>
        </authorList>
    </citation>
    <scope>NUCLEOTIDE SEQUENCE [LARGE SCALE GENOMIC DNA]</scope>
    <source>
        <strain evidence="2">Arlian Lab</strain>
        <tissue evidence="2">Whole body</tissue>
    </source>
</reference>
<dbReference type="EMBL" id="MUJZ01047563">
    <property type="protein sequence ID" value="OTF74345.1"/>
    <property type="molecule type" value="Genomic_DNA"/>
</dbReference>
<organism evidence="2 3">
    <name type="scientific">Euroglyphus maynei</name>
    <name type="common">Mayne's house dust mite</name>
    <dbReference type="NCBI Taxonomy" id="6958"/>
    <lineage>
        <taxon>Eukaryota</taxon>
        <taxon>Metazoa</taxon>
        <taxon>Ecdysozoa</taxon>
        <taxon>Arthropoda</taxon>
        <taxon>Chelicerata</taxon>
        <taxon>Arachnida</taxon>
        <taxon>Acari</taxon>
        <taxon>Acariformes</taxon>
        <taxon>Sarcoptiformes</taxon>
        <taxon>Astigmata</taxon>
        <taxon>Psoroptidia</taxon>
        <taxon>Analgoidea</taxon>
        <taxon>Pyroglyphidae</taxon>
        <taxon>Pyroglyphinae</taxon>
        <taxon>Euroglyphus</taxon>
    </lineage>
</organism>
<evidence type="ECO:0000313" key="3">
    <source>
        <dbReference type="Proteomes" id="UP000194236"/>
    </source>
</evidence>
<dbReference type="AlphaFoldDB" id="A0A1Y3B4Z0"/>